<keyword evidence="3" id="KW-1185">Reference proteome</keyword>
<dbReference type="InterPro" id="IPR037401">
    <property type="entry name" value="SnoaL-like"/>
</dbReference>
<dbReference type="SUPFAM" id="SSF54427">
    <property type="entry name" value="NTF2-like"/>
    <property type="match status" value="1"/>
</dbReference>
<dbReference type="Gene3D" id="3.10.450.50">
    <property type="match status" value="1"/>
</dbReference>
<organism evidence="2 3">
    <name type="scientific">Physocladia obscura</name>
    <dbReference type="NCBI Taxonomy" id="109957"/>
    <lineage>
        <taxon>Eukaryota</taxon>
        <taxon>Fungi</taxon>
        <taxon>Fungi incertae sedis</taxon>
        <taxon>Chytridiomycota</taxon>
        <taxon>Chytridiomycota incertae sedis</taxon>
        <taxon>Chytridiomycetes</taxon>
        <taxon>Chytridiales</taxon>
        <taxon>Chytriomycetaceae</taxon>
        <taxon>Physocladia</taxon>
    </lineage>
</organism>
<evidence type="ECO:0000313" key="2">
    <source>
        <dbReference type="EMBL" id="KAJ3097696.1"/>
    </source>
</evidence>
<comment type="caution">
    <text evidence="2">The sequence shown here is derived from an EMBL/GenBank/DDBJ whole genome shotgun (WGS) entry which is preliminary data.</text>
</comment>
<evidence type="ECO:0000313" key="3">
    <source>
        <dbReference type="Proteomes" id="UP001211907"/>
    </source>
</evidence>
<dbReference type="AlphaFoldDB" id="A0AAD5XC06"/>
<dbReference type="Pfam" id="PF12680">
    <property type="entry name" value="SnoaL_2"/>
    <property type="match status" value="1"/>
</dbReference>
<name>A0AAD5XC06_9FUNG</name>
<accession>A0AAD5XC06</accession>
<dbReference type="EMBL" id="JADGJH010002484">
    <property type="protein sequence ID" value="KAJ3097696.1"/>
    <property type="molecule type" value="Genomic_DNA"/>
</dbReference>
<reference evidence="2" key="1">
    <citation type="submission" date="2020-05" db="EMBL/GenBank/DDBJ databases">
        <title>Phylogenomic resolution of chytrid fungi.</title>
        <authorList>
            <person name="Stajich J.E."/>
            <person name="Amses K."/>
            <person name="Simmons R."/>
            <person name="Seto K."/>
            <person name="Myers J."/>
            <person name="Bonds A."/>
            <person name="Quandt C.A."/>
            <person name="Barry K."/>
            <person name="Liu P."/>
            <person name="Grigoriev I."/>
            <person name="Longcore J.E."/>
            <person name="James T.Y."/>
        </authorList>
    </citation>
    <scope>NUCLEOTIDE SEQUENCE</scope>
    <source>
        <strain evidence="2">JEL0513</strain>
    </source>
</reference>
<gene>
    <name evidence="2" type="ORF">HK100_005280</name>
</gene>
<feature type="domain" description="SnoaL-like" evidence="1">
    <location>
        <begin position="11"/>
        <end position="98"/>
    </location>
</feature>
<feature type="non-terminal residue" evidence="2">
    <location>
        <position position="117"/>
    </location>
</feature>
<dbReference type="Proteomes" id="UP001211907">
    <property type="component" value="Unassembled WGS sequence"/>
</dbReference>
<evidence type="ECO:0000259" key="1">
    <source>
        <dbReference type="Pfam" id="PF12680"/>
    </source>
</evidence>
<proteinExistence type="predicted"/>
<sequence length="117" mass="13242">MSHHQNIAVAQSWLDAFNTRNLEKLVNLYSPDCQHVSPKLKLAQPQTNGIVSGHSALRAWWKSSFDKYATLEYAAKSFTADDNGVWIEYLRRAPGEPDTMVAEYLEVDSRSKLISKS</sequence>
<protein>
    <recommendedName>
        <fullName evidence="1">SnoaL-like domain-containing protein</fullName>
    </recommendedName>
</protein>
<dbReference type="InterPro" id="IPR032710">
    <property type="entry name" value="NTF2-like_dom_sf"/>
</dbReference>